<proteinExistence type="predicted"/>
<feature type="region of interest" description="Disordered" evidence="1">
    <location>
        <begin position="147"/>
        <end position="208"/>
    </location>
</feature>
<evidence type="ECO:0000259" key="2">
    <source>
        <dbReference type="Pfam" id="PF08549"/>
    </source>
</evidence>
<feature type="domain" description="SWI/SNF and RSC complexes subunit Ssr4 N-terminal" evidence="2">
    <location>
        <begin position="34"/>
        <end position="114"/>
    </location>
</feature>
<accession>A0AAD5TGF0</accession>
<feature type="compositionally biased region" description="Acidic residues" evidence="1">
    <location>
        <begin position="198"/>
        <end position="208"/>
    </location>
</feature>
<dbReference type="Proteomes" id="UP001212152">
    <property type="component" value="Unassembled WGS sequence"/>
</dbReference>
<dbReference type="EMBL" id="JADGJQ010000050">
    <property type="protein sequence ID" value="KAJ3175595.1"/>
    <property type="molecule type" value="Genomic_DNA"/>
</dbReference>
<comment type="caution">
    <text evidence="3">The sequence shown here is derived from an EMBL/GenBank/DDBJ whole genome shotgun (WGS) entry which is preliminary data.</text>
</comment>
<protein>
    <recommendedName>
        <fullName evidence="2">SWI/SNF and RSC complexes subunit Ssr4 N-terminal domain-containing protein</fullName>
    </recommendedName>
</protein>
<dbReference type="InterPro" id="IPR013859">
    <property type="entry name" value="Ssr4_N"/>
</dbReference>
<dbReference type="GO" id="GO:0006338">
    <property type="term" value="P:chromatin remodeling"/>
    <property type="evidence" value="ECO:0007669"/>
    <property type="project" value="InterPro"/>
</dbReference>
<reference evidence="3" key="1">
    <citation type="submission" date="2020-05" db="EMBL/GenBank/DDBJ databases">
        <title>Phylogenomic resolution of chytrid fungi.</title>
        <authorList>
            <person name="Stajich J.E."/>
            <person name="Amses K."/>
            <person name="Simmons R."/>
            <person name="Seto K."/>
            <person name="Myers J."/>
            <person name="Bonds A."/>
            <person name="Quandt C.A."/>
            <person name="Barry K."/>
            <person name="Liu P."/>
            <person name="Grigoriev I."/>
            <person name="Longcore J.E."/>
            <person name="James T.Y."/>
        </authorList>
    </citation>
    <scope>NUCLEOTIDE SEQUENCE</scope>
    <source>
        <strain evidence="3">JEL0379</strain>
    </source>
</reference>
<evidence type="ECO:0000256" key="1">
    <source>
        <dbReference type="SAM" id="MobiDB-lite"/>
    </source>
</evidence>
<evidence type="ECO:0000313" key="3">
    <source>
        <dbReference type="EMBL" id="KAJ3175595.1"/>
    </source>
</evidence>
<dbReference type="AlphaFoldDB" id="A0AAD5TGF0"/>
<name>A0AAD5TGF0_9FUNG</name>
<keyword evidence="4" id="KW-1185">Reference proteome</keyword>
<evidence type="ECO:0000313" key="4">
    <source>
        <dbReference type="Proteomes" id="UP001212152"/>
    </source>
</evidence>
<organism evidence="3 4">
    <name type="scientific">Geranomyces variabilis</name>
    <dbReference type="NCBI Taxonomy" id="109894"/>
    <lineage>
        <taxon>Eukaryota</taxon>
        <taxon>Fungi</taxon>
        <taxon>Fungi incertae sedis</taxon>
        <taxon>Chytridiomycota</taxon>
        <taxon>Chytridiomycota incertae sedis</taxon>
        <taxon>Chytridiomycetes</taxon>
        <taxon>Spizellomycetales</taxon>
        <taxon>Powellomycetaceae</taxon>
        <taxon>Geranomyces</taxon>
    </lineage>
</organism>
<sequence length="296" mass="33439">MFLKLSSNFPPERGAHIPPDRAAAILERCLSFGEQSTFDWVVVDKPIDGSVFVYKLSHGEPLPEDGYGWLDDETAYRTYIGEREVEILSRNQGFGFADQFTYMTRRRYKLAGANLQLLHYVGVSDPAQQMPVHHHLIKAFPRDPKTLTSLTSLPAQPMQAMDTYGNMPRRPSPAEAHRTPVARRPRQKSRQSTQRPVEEDDDPSGDELDSAIGRIIALDRYKRNHEFMDMIFSPHSTMYLVPVKTTPDDTPERIAAMKQQIEAVDRETDALVAKYAEEMAHLRTSATVAAASPVEP</sequence>
<gene>
    <name evidence="3" type="ORF">HDU87_006092</name>
</gene>
<dbReference type="Pfam" id="PF08549">
    <property type="entry name" value="SWI-SNF_Ssr4_N"/>
    <property type="match status" value="1"/>
</dbReference>
<feature type="compositionally biased region" description="Basic residues" evidence="1">
    <location>
        <begin position="180"/>
        <end position="189"/>
    </location>
</feature>